<accession>J9CKS9</accession>
<feature type="domain" description="GTPase Der C-terminal KH-domain-like" evidence="2">
    <location>
        <begin position="4"/>
        <end position="72"/>
    </location>
</feature>
<dbReference type="PANTHER" id="PTHR43834:SF6">
    <property type="entry name" value="GTPASE DER"/>
    <property type="match status" value="1"/>
</dbReference>
<dbReference type="GO" id="GO:0043022">
    <property type="term" value="F:ribosome binding"/>
    <property type="evidence" value="ECO:0007669"/>
    <property type="project" value="TreeGrafter"/>
</dbReference>
<proteinExistence type="predicted"/>
<dbReference type="Gene3D" id="3.30.300.20">
    <property type="match status" value="1"/>
</dbReference>
<keyword evidence="1" id="KW-0547">Nucleotide-binding</keyword>
<dbReference type="PANTHER" id="PTHR43834">
    <property type="entry name" value="GTPASE DER"/>
    <property type="match status" value="1"/>
</dbReference>
<protein>
    <submittedName>
        <fullName evidence="3">Ribosome-associated GTPase EngA</fullName>
    </submittedName>
</protein>
<name>J9CKS9_9ZZZZ</name>
<dbReference type="AlphaFoldDB" id="J9CKS9"/>
<dbReference type="GO" id="GO:0000166">
    <property type="term" value="F:nucleotide binding"/>
    <property type="evidence" value="ECO:0007669"/>
    <property type="project" value="UniProtKB-KW"/>
</dbReference>
<organism evidence="3">
    <name type="scientific">gut metagenome</name>
    <dbReference type="NCBI Taxonomy" id="749906"/>
    <lineage>
        <taxon>unclassified sequences</taxon>
        <taxon>metagenomes</taxon>
        <taxon>organismal metagenomes</taxon>
    </lineage>
</organism>
<gene>
    <name evidence="3" type="ORF">EVA_11227</name>
</gene>
<comment type="caution">
    <text evidence="3">The sequence shown here is derived from an EMBL/GenBank/DDBJ whole genome shotgun (WGS) entry which is preliminary data.</text>
</comment>
<dbReference type="InterPro" id="IPR032859">
    <property type="entry name" value="KH_dom-like"/>
</dbReference>
<dbReference type="Pfam" id="PF14714">
    <property type="entry name" value="KH_dom-like"/>
    <property type="match status" value="1"/>
</dbReference>
<dbReference type="SUPFAM" id="SSF82653">
    <property type="entry name" value="Probable GTPase Der, C-terminal domain"/>
    <property type="match status" value="1"/>
</dbReference>
<dbReference type="FunFam" id="3.30.300.20:FF:000004">
    <property type="entry name" value="GTPase Der"/>
    <property type="match status" value="1"/>
</dbReference>
<dbReference type="InterPro" id="IPR015946">
    <property type="entry name" value="KH_dom-like_a/b"/>
</dbReference>
<evidence type="ECO:0000313" key="3">
    <source>
        <dbReference type="EMBL" id="EJX00666.1"/>
    </source>
</evidence>
<dbReference type="EMBL" id="AMCI01003277">
    <property type="protein sequence ID" value="EJX00666.1"/>
    <property type="molecule type" value="Genomic_DNA"/>
</dbReference>
<evidence type="ECO:0000256" key="1">
    <source>
        <dbReference type="ARBA" id="ARBA00022741"/>
    </source>
</evidence>
<reference evidence="3" key="1">
    <citation type="journal article" date="2012" name="PLoS ONE">
        <title>Gene sets for utilization of primary and secondary nutrition supplies in the distal gut of endangered iberian lynx.</title>
        <authorList>
            <person name="Alcaide M."/>
            <person name="Messina E."/>
            <person name="Richter M."/>
            <person name="Bargiela R."/>
            <person name="Peplies J."/>
            <person name="Huws S.A."/>
            <person name="Newbold C.J."/>
            <person name="Golyshin P.N."/>
            <person name="Simon M.A."/>
            <person name="Lopez G."/>
            <person name="Yakimov M.M."/>
            <person name="Ferrer M."/>
        </authorList>
    </citation>
    <scope>NUCLEOTIDE SEQUENCE</scope>
</reference>
<evidence type="ECO:0000259" key="2">
    <source>
        <dbReference type="Pfam" id="PF14714"/>
    </source>
</evidence>
<sequence>MLPLIEAYPPPSIKGKYIKIKYCAQLPNTQIPSFVFYANLPQYVKEPYKRFLENKIRERWDFTGTPINIFLRQK</sequence>